<gene>
    <name evidence="2" type="ORF">CR513_00115</name>
</gene>
<comment type="caution">
    <text evidence="2">The sequence shown here is derived from an EMBL/GenBank/DDBJ whole genome shotgun (WGS) entry which is preliminary data.</text>
</comment>
<dbReference type="AlphaFoldDB" id="A0A371IIF7"/>
<protein>
    <submittedName>
        <fullName evidence="2">Uncharacterized protein</fullName>
    </submittedName>
</protein>
<proteinExistence type="predicted"/>
<reference evidence="2" key="1">
    <citation type="submission" date="2018-05" db="EMBL/GenBank/DDBJ databases">
        <title>Draft genome of Mucuna pruriens seed.</title>
        <authorList>
            <person name="Nnadi N.E."/>
            <person name="Vos R."/>
            <person name="Hasami M.H."/>
            <person name="Devisetty U.K."/>
            <person name="Aguiy J.C."/>
        </authorList>
    </citation>
    <scope>NUCLEOTIDE SEQUENCE [LARGE SCALE GENOMIC DNA]</scope>
    <source>
        <strain evidence="2">JCA_2017</strain>
    </source>
</reference>
<name>A0A371IIF7_MUCPR</name>
<feature type="region of interest" description="Disordered" evidence="1">
    <location>
        <begin position="21"/>
        <end position="41"/>
    </location>
</feature>
<sequence length="200" mass="22914">MEMFNLASKLKSLKLELGQDLPNKKGKSTKGVAEGSSQQKNPKEDKEFTYYFCKKSRHMKKHCFNYLYLIHERSQSLDIFKSFKVQVELQLGKKIKVVKFGCGGEYYGIYDGSGEQRPGPFALFLNECGIILQYTMSGKPSMNVEFKKDNVNDIGQVLVPIIVQETTLIIEDIIQTIVPDIVLEQDYDEVLYQIPIEQPQ</sequence>
<evidence type="ECO:0000313" key="3">
    <source>
        <dbReference type="Proteomes" id="UP000257109"/>
    </source>
</evidence>
<accession>A0A371IIF7</accession>
<evidence type="ECO:0000256" key="1">
    <source>
        <dbReference type="SAM" id="MobiDB-lite"/>
    </source>
</evidence>
<feature type="non-terminal residue" evidence="2">
    <location>
        <position position="1"/>
    </location>
</feature>
<dbReference type="Proteomes" id="UP000257109">
    <property type="component" value="Unassembled WGS sequence"/>
</dbReference>
<dbReference type="EMBL" id="QJKJ01000019">
    <property type="protein sequence ID" value="RDY14764.1"/>
    <property type="molecule type" value="Genomic_DNA"/>
</dbReference>
<keyword evidence="3" id="KW-1185">Reference proteome</keyword>
<dbReference type="OrthoDB" id="1935865at2759"/>
<evidence type="ECO:0000313" key="2">
    <source>
        <dbReference type="EMBL" id="RDY14764.1"/>
    </source>
</evidence>
<organism evidence="2 3">
    <name type="scientific">Mucuna pruriens</name>
    <name type="common">Velvet bean</name>
    <name type="synonym">Dolichos pruriens</name>
    <dbReference type="NCBI Taxonomy" id="157652"/>
    <lineage>
        <taxon>Eukaryota</taxon>
        <taxon>Viridiplantae</taxon>
        <taxon>Streptophyta</taxon>
        <taxon>Embryophyta</taxon>
        <taxon>Tracheophyta</taxon>
        <taxon>Spermatophyta</taxon>
        <taxon>Magnoliopsida</taxon>
        <taxon>eudicotyledons</taxon>
        <taxon>Gunneridae</taxon>
        <taxon>Pentapetalae</taxon>
        <taxon>rosids</taxon>
        <taxon>fabids</taxon>
        <taxon>Fabales</taxon>
        <taxon>Fabaceae</taxon>
        <taxon>Papilionoideae</taxon>
        <taxon>50 kb inversion clade</taxon>
        <taxon>NPAAA clade</taxon>
        <taxon>indigoferoid/millettioid clade</taxon>
        <taxon>Phaseoleae</taxon>
        <taxon>Mucuna</taxon>
    </lineage>
</organism>